<keyword evidence="1" id="KW-0812">Transmembrane</keyword>
<evidence type="ECO:0000313" key="3">
    <source>
        <dbReference type="Proteomes" id="UP000625711"/>
    </source>
</evidence>
<sequence>MRGVNAPRHRPVPRPGTLSLRDFDGFCARQPPLWVDRSPLTLSGADAGGGIIARLFSGFVCSVALLIFNMAAAVPTLTSCITPPLSLPAPPTPRPPLTVDLLLFGQRGVNQIEIVRVAGMFADYAPGRNFFQVFAGRCIHQVR</sequence>
<evidence type="ECO:0000256" key="1">
    <source>
        <dbReference type="SAM" id="Phobius"/>
    </source>
</evidence>
<dbReference type="Proteomes" id="UP000625711">
    <property type="component" value="Unassembled WGS sequence"/>
</dbReference>
<gene>
    <name evidence="2" type="ORF">GWI33_000944</name>
</gene>
<keyword evidence="1" id="KW-0472">Membrane</keyword>
<dbReference type="EMBL" id="JAACXV010000117">
    <property type="protein sequence ID" value="KAF7283313.1"/>
    <property type="molecule type" value="Genomic_DNA"/>
</dbReference>
<keyword evidence="1" id="KW-1133">Transmembrane helix</keyword>
<dbReference type="AlphaFoldDB" id="A0A834IT11"/>
<organism evidence="2 3">
    <name type="scientific">Rhynchophorus ferrugineus</name>
    <name type="common">Red palm weevil</name>
    <name type="synonym">Curculio ferrugineus</name>
    <dbReference type="NCBI Taxonomy" id="354439"/>
    <lineage>
        <taxon>Eukaryota</taxon>
        <taxon>Metazoa</taxon>
        <taxon>Ecdysozoa</taxon>
        <taxon>Arthropoda</taxon>
        <taxon>Hexapoda</taxon>
        <taxon>Insecta</taxon>
        <taxon>Pterygota</taxon>
        <taxon>Neoptera</taxon>
        <taxon>Endopterygota</taxon>
        <taxon>Coleoptera</taxon>
        <taxon>Polyphaga</taxon>
        <taxon>Cucujiformia</taxon>
        <taxon>Curculionidae</taxon>
        <taxon>Dryophthorinae</taxon>
        <taxon>Rhynchophorus</taxon>
    </lineage>
</organism>
<accession>A0A834IT11</accession>
<reference evidence="2" key="1">
    <citation type="submission" date="2020-08" db="EMBL/GenBank/DDBJ databases">
        <title>Genome sequencing and assembly of the red palm weevil Rhynchophorus ferrugineus.</title>
        <authorList>
            <person name="Dias G.B."/>
            <person name="Bergman C.M."/>
            <person name="Manee M."/>
        </authorList>
    </citation>
    <scope>NUCLEOTIDE SEQUENCE</scope>
    <source>
        <strain evidence="2">AA-2017</strain>
        <tissue evidence="2">Whole larva</tissue>
    </source>
</reference>
<evidence type="ECO:0000313" key="2">
    <source>
        <dbReference type="EMBL" id="KAF7283313.1"/>
    </source>
</evidence>
<comment type="caution">
    <text evidence="2">The sequence shown here is derived from an EMBL/GenBank/DDBJ whole genome shotgun (WGS) entry which is preliminary data.</text>
</comment>
<keyword evidence="3" id="KW-1185">Reference proteome</keyword>
<name>A0A834IT11_RHYFE</name>
<feature type="transmembrane region" description="Helical" evidence="1">
    <location>
        <begin position="51"/>
        <end position="74"/>
    </location>
</feature>
<protein>
    <submittedName>
        <fullName evidence="2">Uncharacterized protein</fullName>
    </submittedName>
</protein>
<proteinExistence type="predicted"/>